<dbReference type="Proteomes" id="UP000240010">
    <property type="component" value="Unassembled WGS sequence"/>
</dbReference>
<dbReference type="PANTHER" id="PTHR30329">
    <property type="entry name" value="STATOR ELEMENT OF FLAGELLAR MOTOR COMPLEX"/>
    <property type="match status" value="1"/>
</dbReference>
<reference evidence="7 8" key="1">
    <citation type="submission" date="2018-02" db="EMBL/GenBank/DDBJ databases">
        <title>Subsurface microbial communities from deep shales in Ohio and West Virginia, USA.</title>
        <authorList>
            <person name="Wrighton K."/>
        </authorList>
    </citation>
    <scope>NUCLEOTIDE SEQUENCE [LARGE SCALE GENOMIC DNA]</scope>
    <source>
        <strain evidence="7 8">OWC-DMM</strain>
    </source>
</reference>
<dbReference type="PANTHER" id="PTHR30329:SF21">
    <property type="entry name" value="LIPOPROTEIN YIAD-RELATED"/>
    <property type="match status" value="1"/>
</dbReference>
<keyword evidence="2 4" id="KW-0472">Membrane</keyword>
<dbReference type="InterPro" id="IPR050330">
    <property type="entry name" value="Bact_OuterMem_StrucFunc"/>
</dbReference>
<evidence type="ECO:0000256" key="3">
    <source>
        <dbReference type="ARBA" id="ARBA00023237"/>
    </source>
</evidence>
<evidence type="ECO:0000313" key="7">
    <source>
        <dbReference type="EMBL" id="PPK74217.1"/>
    </source>
</evidence>
<evidence type="ECO:0000259" key="6">
    <source>
        <dbReference type="PROSITE" id="PS51123"/>
    </source>
</evidence>
<dbReference type="InterPro" id="IPR036737">
    <property type="entry name" value="OmpA-like_sf"/>
</dbReference>
<sequence>MRSQIPFQPSWLSSIPLVLLSALMTACAPSVNMSLERARSDYQQAANDPVVKADASADLFAAEKLLQKAEASWQEDEDSEETDHLSYLTSRKVDLARATASQTASKRAFEELSAKRDEIRLKARDAEIARLKAKKVPQGILVTLGDVLFDTARSDLKAGSLQNIYPLVEYLKVHADTMVKIEGHTDSQGSSDYNAQLSQRRAEAVRNFLVTNGVAPERITAQGMGEDYPIATNSSASGRQQNRRVEVTITDAPKPMATPALPGKGQ</sequence>
<dbReference type="Gene3D" id="3.30.1330.60">
    <property type="entry name" value="OmpA-like domain"/>
    <property type="match status" value="1"/>
</dbReference>
<proteinExistence type="predicted"/>
<dbReference type="SUPFAM" id="SSF103088">
    <property type="entry name" value="OmpA-like"/>
    <property type="match status" value="1"/>
</dbReference>
<evidence type="ECO:0000256" key="4">
    <source>
        <dbReference type="PROSITE-ProRule" id="PRU00473"/>
    </source>
</evidence>
<organism evidence="7 8">
    <name type="scientific">Methylobacter tundripaludum</name>
    <dbReference type="NCBI Taxonomy" id="173365"/>
    <lineage>
        <taxon>Bacteria</taxon>
        <taxon>Pseudomonadati</taxon>
        <taxon>Pseudomonadota</taxon>
        <taxon>Gammaproteobacteria</taxon>
        <taxon>Methylococcales</taxon>
        <taxon>Methylococcaceae</taxon>
        <taxon>Methylobacter</taxon>
    </lineage>
</organism>
<dbReference type="PRINTS" id="PR01021">
    <property type="entry name" value="OMPADOMAIN"/>
</dbReference>
<dbReference type="InterPro" id="IPR006690">
    <property type="entry name" value="OMPA-like_CS"/>
</dbReference>
<dbReference type="EMBL" id="PTIZ01000010">
    <property type="protein sequence ID" value="PPK74217.1"/>
    <property type="molecule type" value="Genomic_DNA"/>
</dbReference>
<dbReference type="PROSITE" id="PS51257">
    <property type="entry name" value="PROKAR_LIPOPROTEIN"/>
    <property type="match status" value="1"/>
</dbReference>
<dbReference type="InterPro" id="IPR006664">
    <property type="entry name" value="OMP_bac"/>
</dbReference>
<evidence type="ECO:0000313" key="8">
    <source>
        <dbReference type="Proteomes" id="UP000240010"/>
    </source>
</evidence>
<feature type="domain" description="OmpA-like" evidence="6">
    <location>
        <begin position="136"/>
        <end position="253"/>
    </location>
</feature>
<comment type="caution">
    <text evidence="7">The sequence shown here is derived from an EMBL/GenBank/DDBJ whole genome shotgun (WGS) entry which is preliminary data.</text>
</comment>
<evidence type="ECO:0000256" key="2">
    <source>
        <dbReference type="ARBA" id="ARBA00023136"/>
    </source>
</evidence>
<dbReference type="AlphaFoldDB" id="A0A2S6H9R1"/>
<feature type="region of interest" description="Disordered" evidence="5">
    <location>
        <begin position="230"/>
        <end position="266"/>
    </location>
</feature>
<dbReference type="GO" id="GO:0009279">
    <property type="term" value="C:cell outer membrane"/>
    <property type="evidence" value="ECO:0007669"/>
    <property type="project" value="UniProtKB-SubCell"/>
</dbReference>
<keyword evidence="3" id="KW-0998">Cell outer membrane</keyword>
<gene>
    <name evidence="7" type="ORF">B0F87_11012</name>
</gene>
<name>A0A2S6H9R1_9GAMM</name>
<evidence type="ECO:0000256" key="1">
    <source>
        <dbReference type="ARBA" id="ARBA00004442"/>
    </source>
</evidence>
<evidence type="ECO:0000256" key="5">
    <source>
        <dbReference type="SAM" id="MobiDB-lite"/>
    </source>
</evidence>
<protein>
    <submittedName>
        <fullName evidence="7">Outer membrane protein OmpA-like peptidoglycan-associated protein</fullName>
    </submittedName>
</protein>
<dbReference type="InterPro" id="IPR025511">
    <property type="entry name" value="DUF4398"/>
</dbReference>
<accession>A0A2S6H9R1</accession>
<dbReference type="CDD" id="cd07185">
    <property type="entry name" value="OmpA_C-like"/>
    <property type="match status" value="1"/>
</dbReference>
<dbReference type="Pfam" id="PF14346">
    <property type="entry name" value="DUF4398"/>
    <property type="match status" value="1"/>
</dbReference>
<dbReference type="InterPro" id="IPR006665">
    <property type="entry name" value="OmpA-like"/>
</dbReference>
<dbReference type="PROSITE" id="PS01068">
    <property type="entry name" value="OMPA_1"/>
    <property type="match status" value="1"/>
</dbReference>
<comment type="subcellular location">
    <subcellularLocation>
        <location evidence="1">Cell outer membrane</location>
    </subcellularLocation>
</comment>
<dbReference type="Pfam" id="PF00691">
    <property type="entry name" value="OmpA"/>
    <property type="match status" value="1"/>
</dbReference>
<feature type="compositionally biased region" description="Polar residues" evidence="5">
    <location>
        <begin position="231"/>
        <end position="240"/>
    </location>
</feature>
<dbReference type="PRINTS" id="PR01023">
    <property type="entry name" value="NAFLGMOTY"/>
</dbReference>
<dbReference type="PROSITE" id="PS51123">
    <property type="entry name" value="OMPA_2"/>
    <property type="match status" value="1"/>
</dbReference>